<dbReference type="EMBL" id="RCNL01000002">
    <property type="protein sequence ID" value="TXL79761.1"/>
    <property type="molecule type" value="Genomic_DNA"/>
</dbReference>
<keyword evidence="1" id="KW-1133">Transmembrane helix</keyword>
<reference evidence="2 3" key="1">
    <citation type="submission" date="2018-10" db="EMBL/GenBank/DDBJ databases">
        <title>Draft genome sequence of Pantoea vagans isolated from corpses of the sugarcane aphid Melanaphis sacchari Zehntner.</title>
        <authorList>
            <person name="Toledo E."/>
            <person name="Pena G."/>
            <person name="Lozano L."/>
        </authorList>
    </citation>
    <scope>NUCLEOTIDE SEQUENCE [LARGE SCALE GENOMIC DNA]</scope>
    <source>
        <strain evidence="2 3">ET-90</strain>
    </source>
</reference>
<accession>A0ABY3LIA2</accession>
<gene>
    <name evidence="2" type="ORF">D9O29_05665</name>
</gene>
<name>A0ABY3LIA2_9GAMM</name>
<dbReference type="Gene3D" id="3.10.450.300">
    <property type="entry name" value="YebF/Colicin-M immunity protein"/>
    <property type="match status" value="1"/>
</dbReference>
<evidence type="ECO:0000256" key="1">
    <source>
        <dbReference type="SAM" id="Phobius"/>
    </source>
</evidence>
<evidence type="ECO:0000313" key="2">
    <source>
        <dbReference type="EMBL" id="TXL79761.1"/>
    </source>
</evidence>
<sequence length="139" mass="15476">MILTLSFMDEDHMKRLVKISAITITVLAVLALAVMILLIVSMRPSKVDAAQAEACRHYDNQIIMAKVIRAKTGAQAEWKNFADVQDAAEKNGILIDYDQMTFGNNIWLVPFTQHSGQSATGEYFGMLDCTTDSVEFSKK</sequence>
<comment type="caution">
    <text evidence="2">The sequence shown here is derived from an EMBL/GenBank/DDBJ whole genome shotgun (WGS) entry which is preliminary data.</text>
</comment>
<organism evidence="2 3">
    <name type="scientific">Pantoea vagans</name>
    <dbReference type="NCBI Taxonomy" id="470934"/>
    <lineage>
        <taxon>Bacteria</taxon>
        <taxon>Pseudomonadati</taxon>
        <taxon>Pseudomonadota</taxon>
        <taxon>Gammaproteobacteria</taxon>
        <taxon>Enterobacterales</taxon>
        <taxon>Erwiniaceae</taxon>
        <taxon>Pantoea</taxon>
    </lineage>
</organism>
<proteinExistence type="predicted"/>
<keyword evidence="1" id="KW-0812">Transmembrane</keyword>
<dbReference type="InterPro" id="IPR038703">
    <property type="entry name" value="YebF/Cmi_sf"/>
</dbReference>
<feature type="transmembrane region" description="Helical" evidence="1">
    <location>
        <begin position="20"/>
        <end position="40"/>
    </location>
</feature>
<protein>
    <submittedName>
        <fullName evidence="2">Uncharacterized protein</fullName>
    </submittedName>
</protein>
<keyword evidence="3" id="KW-1185">Reference proteome</keyword>
<keyword evidence="1" id="KW-0472">Membrane</keyword>
<evidence type="ECO:0000313" key="3">
    <source>
        <dbReference type="Proteomes" id="UP000426772"/>
    </source>
</evidence>
<dbReference type="Proteomes" id="UP000426772">
    <property type="component" value="Unassembled WGS sequence"/>
</dbReference>